<dbReference type="InterPro" id="IPR015168">
    <property type="entry name" value="SsuA/THI5"/>
</dbReference>
<dbReference type="GO" id="GO:0009228">
    <property type="term" value="P:thiamine biosynthetic process"/>
    <property type="evidence" value="ECO:0007669"/>
    <property type="project" value="InterPro"/>
</dbReference>
<dbReference type="AlphaFoldDB" id="A0A1I5XTU5"/>
<keyword evidence="4" id="KW-1185">Reference proteome</keyword>
<gene>
    <name evidence="3" type="ORF">SAMN04489713_12842</name>
</gene>
<dbReference type="OrthoDB" id="174578at2"/>
<evidence type="ECO:0000259" key="2">
    <source>
        <dbReference type="Pfam" id="PF09084"/>
    </source>
</evidence>
<reference evidence="3 4" key="1">
    <citation type="submission" date="2016-10" db="EMBL/GenBank/DDBJ databases">
        <authorList>
            <person name="de Groot N.N."/>
        </authorList>
    </citation>
    <scope>NUCLEOTIDE SEQUENCE [LARGE SCALE GENOMIC DNA]</scope>
    <source>
        <strain evidence="3 4">DSM 43067</strain>
    </source>
</reference>
<feature type="chain" id="PRO_5038347411" evidence="1">
    <location>
        <begin position="22"/>
        <end position="361"/>
    </location>
</feature>
<name>A0A1I5XTU5_9ACTN</name>
<accession>A0A1I5XTU5</accession>
<dbReference type="STRING" id="1993.SAMN04489713_12842"/>
<dbReference type="Proteomes" id="UP000183413">
    <property type="component" value="Unassembled WGS sequence"/>
</dbReference>
<evidence type="ECO:0000256" key="1">
    <source>
        <dbReference type="SAM" id="SignalP"/>
    </source>
</evidence>
<dbReference type="InterPro" id="IPR027939">
    <property type="entry name" value="NMT1/THI5"/>
</dbReference>
<dbReference type="SUPFAM" id="SSF53850">
    <property type="entry name" value="Periplasmic binding protein-like II"/>
    <property type="match status" value="1"/>
</dbReference>
<dbReference type="PROSITE" id="PS51257">
    <property type="entry name" value="PROKAR_LIPOPROTEIN"/>
    <property type="match status" value="1"/>
</dbReference>
<evidence type="ECO:0000313" key="4">
    <source>
        <dbReference type="Proteomes" id="UP000183413"/>
    </source>
</evidence>
<feature type="signal peptide" evidence="1">
    <location>
        <begin position="1"/>
        <end position="21"/>
    </location>
</feature>
<feature type="domain" description="SsuA/THI5-like" evidence="2">
    <location>
        <begin position="47"/>
        <end position="260"/>
    </location>
</feature>
<dbReference type="Gene3D" id="3.40.190.10">
    <property type="entry name" value="Periplasmic binding protein-like II"/>
    <property type="match status" value="2"/>
</dbReference>
<evidence type="ECO:0000313" key="3">
    <source>
        <dbReference type="EMBL" id="SFQ35379.1"/>
    </source>
</evidence>
<protein>
    <submittedName>
        <fullName evidence="3">NitT/TauT family transport system substrate-binding protein</fullName>
    </submittedName>
</protein>
<dbReference type="PANTHER" id="PTHR31528:SF15">
    <property type="entry name" value="RIBOFLAVIN-BINDING PROTEIN RIBY"/>
    <property type="match status" value="1"/>
</dbReference>
<dbReference type="RefSeq" id="WP_111831718.1">
    <property type="nucleotide sequence ID" value="NZ_FOVH01000028.1"/>
</dbReference>
<organism evidence="3 4">
    <name type="scientific">Actinomadura madurae</name>
    <dbReference type="NCBI Taxonomy" id="1993"/>
    <lineage>
        <taxon>Bacteria</taxon>
        <taxon>Bacillati</taxon>
        <taxon>Actinomycetota</taxon>
        <taxon>Actinomycetes</taxon>
        <taxon>Streptosporangiales</taxon>
        <taxon>Thermomonosporaceae</taxon>
        <taxon>Actinomadura</taxon>
    </lineage>
</organism>
<dbReference type="PANTHER" id="PTHR31528">
    <property type="entry name" value="4-AMINO-5-HYDROXYMETHYL-2-METHYLPYRIMIDINE PHOSPHATE SYNTHASE THI11-RELATED"/>
    <property type="match status" value="1"/>
</dbReference>
<dbReference type="InParanoid" id="A0A1I5XTU5"/>
<dbReference type="Pfam" id="PF09084">
    <property type="entry name" value="NMT1"/>
    <property type="match status" value="1"/>
</dbReference>
<keyword evidence="1" id="KW-0732">Signal</keyword>
<dbReference type="eggNOG" id="COG0715">
    <property type="taxonomic scope" value="Bacteria"/>
</dbReference>
<proteinExistence type="predicted"/>
<sequence>MRLKPLAGMAAVILAATTAVSCGSSEPETTADGRTVLKLAIATPTWNSGFATLAVAEARKYFAAEKVDVRISTFASGTQVAQQVIAGQTDIGLMTAEPVGIGREKGTRLVYFAGYYPKWISNIQVPAGSSVRGIRDLPGKRVGVTAVASSGTTFVRTAMKMEGLDAGTVKFIPIGGGSEQINAIKTGKVDALGLWDTQYQIVRNAGIGLTPLPVASTEGLFGGGFAVKDDVVEKRRDDLVRFGRAMAKAMVFAQANPRAAVRDLWTLHPEAKGPASTSEDAVLDGQVKVLQVRMDGQGVEPGRDRWGEMDEKNVAATVSFMQQAGLIKKTFPATDIFTNDLIPEINKFSFAEIRAAAKDAK</sequence>
<dbReference type="EMBL" id="FOVH01000028">
    <property type="protein sequence ID" value="SFQ35379.1"/>
    <property type="molecule type" value="Genomic_DNA"/>
</dbReference>